<name>A0A8J6N1M7_9DELT</name>
<dbReference type="PANTHER" id="PTHR43630:SF2">
    <property type="entry name" value="GLYCOSYLTRANSFERASE"/>
    <property type="match status" value="1"/>
</dbReference>
<dbReference type="InterPro" id="IPR029044">
    <property type="entry name" value="Nucleotide-diphossugar_trans"/>
</dbReference>
<dbReference type="Pfam" id="PF00535">
    <property type="entry name" value="Glycos_transf_2"/>
    <property type="match status" value="1"/>
</dbReference>
<evidence type="ECO:0000259" key="1">
    <source>
        <dbReference type="Pfam" id="PF00535"/>
    </source>
</evidence>
<dbReference type="EMBL" id="JACNJD010000363">
    <property type="protein sequence ID" value="MBC8179252.1"/>
    <property type="molecule type" value="Genomic_DNA"/>
</dbReference>
<dbReference type="CDD" id="cd02511">
    <property type="entry name" value="Beta4Glucosyltransferase"/>
    <property type="match status" value="1"/>
</dbReference>
<dbReference type="Proteomes" id="UP000650524">
    <property type="component" value="Unassembled WGS sequence"/>
</dbReference>
<evidence type="ECO:0000313" key="2">
    <source>
        <dbReference type="EMBL" id="MBC8179252.1"/>
    </source>
</evidence>
<reference evidence="2 3" key="1">
    <citation type="submission" date="2020-08" db="EMBL/GenBank/DDBJ databases">
        <title>Bridging the membrane lipid divide: bacteria of the FCB group superphylum have the potential to synthesize archaeal ether lipids.</title>
        <authorList>
            <person name="Villanueva L."/>
            <person name="Von Meijenfeldt F.A.B."/>
            <person name="Westbye A.B."/>
            <person name="Yadav S."/>
            <person name="Hopmans E.C."/>
            <person name="Dutilh B.E."/>
            <person name="Sinninghe Damste J.S."/>
        </authorList>
    </citation>
    <scope>NUCLEOTIDE SEQUENCE [LARGE SCALE GENOMIC DNA]</scope>
    <source>
        <strain evidence="2">NIOZ-UU27</strain>
    </source>
</reference>
<dbReference type="Gene3D" id="3.90.550.10">
    <property type="entry name" value="Spore Coat Polysaccharide Biosynthesis Protein SpsA, Chain A"/>
    <property type="match status" value="1"/>
</dbReference>
<protein>
    <submittedName>
        <fullName evidence="2">Glycosyltransferase family 2 protein</fullName>
    </submittedName>
</protein>
<evidence type="ECO:0000313" key="3">
    <source>
        <dbReference type="Proteomes" id="UP000650524"/>
    </source>
</evidence>
<proteinExistence type="predicted"/>
<dbReference type="InterPro" id="IPR001173">
    <property type="entry name" value="Glyco_trans_2-like"/>
</dbReference>
<feature type="domain" description="Glycosyltransferase 2-like" evidence="1">
    <location>
        <begin position="5"/>
        <end position="129"/>
    </location>
</feature>
<organism evidence="2 3">
    <name type="scientific">Candidatus Desulfacyla euxinica</name>
    <dbReference type="NCBI Taxonomy" id="2841693"/>
    <lineage>
        <taxon>Bacteria</taxon>
        <taxon>Deltaproteobacteria</taxon>
        <taxon>Candidatus Desulfacyla</taxon>
    </lineage>
</organism>
<sequence>MDRISAYVIAYNEAEKIEAAIKSLLWADEILLADSFSSDATAQIAQDLGARVIQEPFEGFGALRNKAIEQCRYEWIFSLDADERCTPEVRDEVLEIIEKDTASNVFFVPRRNFFMGRWIRFSGYYPDYRQPQLFKKDAMRYKLDFVHESYELLTDRKPGYLKNAIWQTPYAGLSELIQKIDRYTDLGAKKLIAADKTPGMGIALSHGLFAFIKQYILKLGFMDGWTGLLLAFSNLEATFYKYAKHVEKTADWHLPDTEAIMRVDQKEKGSEPMKTEP</sequence>
<gene>
    <name evidence="2" type="ORF">H8E19_17760</name>
</gene>
<dbReference type="SUPFAM" id="SSF53448">
    <property type="entry name" value="Nucleotide-diphospho-sugar transferases"/>
    <property type="match status" value="1"/>
</dbReference>
<accession>A0A8J6N1M7</accession>
<comment type="caution">
    <text evidence="2">The sequence shown here is derived from an EMBL/GenBank/DDBJ whole genome shotgun (WGS) entry which is preliminary data.</text>
</comment>
<dbReference type="AlphaFoldDB" id="A0A8J6N1M7"/>
<dbReference type="PANTHER" id="PTHR43630">
    <property type="entry name" value="POLY-BETA-1,6-N-ACETYL-D-GLUCOSAMINE SYNTHASE"/>
    <property type="match status" value="1"/>
</dbReference>